<reference evidence="3" key="2">
    <citation type="submission" date="2025-08" db="UniProtKB">
        <authorList>
            <consortium name="RefSeq"/>
        </authorList>
    </citation>
    <scope>IDENTIFICATION</scope>
    <source>
        <strain evidence="3">14028-0561.14</strain>
        <tissue evidence="3">Whole fly</tissue>
    </source>
</reference>
<organism evidence="2 3">
    <name type="scientific">Drosophila kikkawai</name>
    <name type="common">Fruit fly</name>
    <dbReference type="NCBI Taxonomy" id="30033"/>
    <lineage>
        <taxon>Eukaryota</taxon>
        <taxon>Metazoa</taxon>
        <taxon>Ecdysozoa</taxon>
        <taxon>Arthropoda</taxon>
        <taxon>Hexapoda</taxon>
        <taxon>Insecta</taxon>
        <taxon>Pterygota</taxon>
        <taxon>Neoptera</taxon>
        <taxon>Endopterygota</taxon>
        <taxon>Diptera</taxon>
        <taxon>Brachycera</taxon>
        <taxon>Muscomorpha</taxon>
        <taxon>Ephydroidea</taxon>
        <taxon>Drosophilidae</taxon>
        <taxon>Drosophila</taxon>
        <taxon>Sophophora</taxon>
    </lineage>
</organism>
<keyword evidence="1" id="KW-1133">Transmembrane helix</keyword>
<feature type="transmembrane region" description="Helical" evidence="1">
    <location>
        <begin position="86"/>
        <end position="105"/>
    </location>
</feature>
<evidence type="ECO:0000313" key="3">
    <source>
        <dbReference type="RefSeq" id="XP_017032919.1"/>
    </source>
</evidence>
<dbReference type="AlphaFoldDB" id="A0A6P4JD24"/>
<evidence type="ECO:0000256" key="1">
    <source>
        <dbReference type="SAM" id="Phobius"/>
    </source>
</evidence>
<feature type="transmembrane region" description="Helical" evidence="1">
    <location>
        <begin position="21"/>
        <end position="41"/>
    </location>
</feature>
<evidence type="ECO:0000313" key="2">
    <source>
        <dbReference type="Proteomes" id="UP001652661"/>
    </source>
</evidence>
<reference evidence="2" key="1">
    <citation type="submission" date="2025-05" db="UniProtKB">
        <authorList>
            <consortium name="RefSeq"/>
        </authorList>
    </citation>
    <scope>NUCLEOTIDE SEQUENCE [LARGE SCALE GENOMIC DNA]</scope>
    <source>
        <strain evidence="2">14028-0561.14</strain>
    </source>
</reference>
<accession>A0A6P4JD24</accession>
<keyword evidence="1" id="KW-0812">Transmembrane</keyword>
<gene>
    <name evidence="3" type="primary">LOC108082128</name>
</gene>
<dbReference type="GeneID" id="108082128"/>
<dbReference type="Proteomes" id="UP001652661">
    <property type="component" value="Chromosome 2L"/>
</dbReference>
<name>A0A6P4JD24_DROKI</name>
<protein>
    <submittedName>
        <fullName evidence="3">Uncharacterized protein</fullName>
    </submittedName>
</protein>
<feature type="transmembrane region" description="Helical" evidence="1">
    <location>
        <begin position="53"/>
        <end position="74"/>
    </location>
</feature>
<dbReference type="InterPro" id="IPR032145">
    <property type="entry name" value="DUF4818"/>
</dbReference>
<proteinExistence type="predicted"/>
<keyword evidence="1" id="KW-0472">Membrane</keyword>
<dbReference type="OrthoDB" id="7964216at2759"/>
<keyword evidence="2" id="KW-1185">Reference proteome</keyword>
<dbReference type="Pfam" id="PF16089">
    <property type="entry name" value="DUF4818"/>
    <property type="match status" value="1"/>
</dbReference>
<sequence>MRNISKFLRFYIPQRGSSGKMEPLAVGLAALFQLLGLAVFFDQPQDYCSPAPTLASWIFLVATLCFLWDTDIYPCRFRHMSHGWQILIEIVAAVFLVELSSIIVWCGLERCLYSLLEELFNVAGSERCVPFALASWLKRLVVGSSCCKRAWLFYWLSGLITSSVSLAALWYVLQATEGMYFLNRMLRNLYRNVRLTWRMMRCYFAMSMTGRRRTLQVCQLANKKRCGRRSSRRRADNDDDDCDSD</sequence>
<dbReference type="RefSeq" id="XP_017032919.1">
    <property type="nucleotide sequence ID" value="XM_017177430.3"/>
</dbReference>
<feature type="transmembrane region" description="Helical" evidence="1">
    <location>
        <begin position="152"/>
        <end position="173"/>
    </location>
</feature>